<evidence type="ECO:0000256" key="2">
    <source>
        <dbReference type="ARBA" id="ARBA00008098"/>
    </source>
</evidence>
<dbReference type="InterPro" id="IPR006170">
    <property type="entry name" value="PBP/GOBP"/>
</dbReference>
<dbReference type="OMA" id="CRREENI"/>
<dbReference type="Proteomes" id="UP000037069">
    <property type="component" value="Unassembled WGS sequence"/>
</dbReference>
<keyword evidence="3" id="KW-0964">Secreted</keyword>
<protein>
    <submittedName>
        <fullName evidence="6">Uncharacterized protein</fullName>
    </submittedName>
</protein>
<dbReference type="Gene3D" id="1.10.238.20">
    <property type="entry name" value="Pheromone/general odorant binding protein domain"/>
    <property type="match status" value="1"/>
</dbReference>
<evidence type="ECO:0000256" key="4">
    <source>
        <dbReference type="ARBA" id="ARBA00022729"/>
    </source>
</evidence>
<organism evidence="6 7">
    <name type="scientific">Lucilia cuprina</name>
    <name type="common">Green bottle fly</name>
    <name type="synonym">Australian sheep blowfly</name>
    <dbReference type="NCBI Taxonomy" id="7375"/>
    <lineage>
        <taxon>Eukaryota</taxon>
        <taxon>Metazoa</taxon>
        <taxon>Ecdysozoa</taxon>
        <taxon>Arthropoda</taxon>
        <taxon>Hexapoda</taxon>
        <taxon>Insecta</taxon>
        <taxon>Pterygota</taxon>
        <taxon>Neoptera</taxon>
        <taxon>Endopterygota</taxon>
        <taxon>Diptera</taxon>
        <taxon>Brachycera</taxon>
        <taxon>Muscomorpha</taxon>
        <taxon>Oestroidea</taxon>
        <taxon>Calliphoridae</taxon>
        <taxon>Luciliinae</taxon>
        <taxon>Lucilia</taxon>
    </lineage>
</organism>
<feature type="signal peptide" evidence="5">
    <location>
        <begin position="1"/>
        <end position="18"/>
    </location>
</feature>
<keyword evidence="7" id="KW-1185">Reference proteome</keyword>
<comment type="subcellular location">
    <subcellularLocation>
        <location evidence="1">Secreted</location>
    </subcellularLocation>
</comment>
<dbReference type="PANTHER" id="PTHR11857">
    <property type="entry name" value="ODORANT BINDING PROTEIN-RELATED"/>
    <property type="match status" value="1"/>
</dbReference>
<proteinExistence type="inferred from homology"/>
<evidence type="ECO:0000313" key="7">
    <source>
        <dbReference type="Proteomes" id="UP000037069"/>
    </source>
</evidence>
<dbReference type="GO" id="GO:0007608">
    <property type="term" value="P:sensory perception of smell"/>
    <property type="evidence" value="ECO:0007669"/>
    <property type="project" value="TreeGrafter"/>
</dbReference>
<dbReference type="PANTHER" id="PTHR11857:SF43">
    <property type="entry name" value="GEO07291P1-RELATED"/>
    <property type="match status" value="1"/>
</dbReference>
<dbReference type="CDD" id="cd23992">
    <property type="entry name" value="PBP_GOBP"/>
    <property type="match status" value="1"/>
</dbReference>
<comment type="caution">
    <text evidence="6">The sequence shown here is derived from an EMBL/GenBank/DDBJ whole genome shotgun (WGS) entry which is preliminary data.</text>
</comment>
<evidence type="ECO:0000256" key="5">
    <source>
        <dbReference type="SAM" id="SignalP"/>
    </source>
</evidence>
<name>A0A0L0CQD3_LUCCU</name>
<evidence type="ECO:0000256" key="3">
    <source>
        <dbReference type="ARBA" id="ARBA00022525"/>
    </source>
</evidence>
<dbReference type="SUPFAM" id="SSF47565">
    <property type="entry name" value="Insect pheromone/odorant-binding proteins"/>
    <property type="match status" value="1"/>
</dbReference>
<accession>A0A0L0CQD3</accession>
<dbReference type="SMART" id="SM00708">
    <property type="entry name" value="PhBP"/>
    <property type="match status" value="1"/>
</dbReference>
<dbReference type="GO" id="GO:0005549">
    <property type="term" value="F:odorant binding"/>
    <property type="evidence" value="ECO:0007669"/>
    <property type="project" value="InterPro"/>
</dbReference>
<dbReference type="AlphaFoldDB" id="A0A0L0CQD3"/>
<dbReference type="Pfam" id="PF01395">
    <property type="entry name" value="PBP_GOBP"/>
    <property type="match status" value="1"/>
</dbReference>
<dbReference type="OrthoDB" id="7665616at2759"/>
<keyword evidence="4 5" id="KW-0732">Signal</keyword>
<comment type="similarity">
    <text evidence="2">Belongs to the PBP/GOBP family.</text>
</comment>
<evidence type="ECO:0000256" key="1">
    <source>
        <dbReference type="ARBA" id="ARBA00004613"/>
    </source>
</evidence>
<evidence type="ECO:0000313" key="6">
    <source>
        <dbReference type="EMBL" id="KNC33644.1"/>
    </source>
</evidence>
<feature type="chain" id="PRO_5005536859" evidence="5">
    <location>
        <begin position="19"/>
        <end position="133"/>
    </location>
</feature>
<dbReference type="EMBL" id="JRES01000171">
    <property type="protein sequence ID" value="KNC33644.1"/>
    <property type="molecule type" value="Genomic_DNA"/>
</dbReference>
<sequence length="133" mass="15658">MKFFIILLFLCLIACTFAKNHTENMRTAMDECRREENISEDEYNKIIDHYFESPTRVIKCFTACVSEKIGILKDNIVQENVVLEIAKEVNKVEMTNIILEKCKQIQSEDRCDMAFRFHVCVQNTKREIIKAEN</sequence>
<reference evidence="6 7" key="1">
    <citation type="journal article" date="2015" name="Nat. Commun.">
        <title>Lucilia cuprina genome unlocks parasitic fly biology to underpin future interventions.</title>
        <authorList>
            <person name="Anstead C.A."/>
            <person name="Korhonen P.K."/>
            <person name="Young N.D."/>
            <person name="Hall R.S."/>
            <person name="Jex A.R."/>
            <person name="Murali S.C."/>
            <person name="Hughes D.S."/>
            <person name="Lee S.F."/>
            <person name="Perry T."/>
            <person name="Stroehlein A.J."/>
            <person name="Ansell B.R."/>
            <person name="Breugelmans B."/>
            <person name="Hofmann A."/>
            <person name="Qu J."/>
            <person name="Dugan S."/>
            <person name="Lee S.L."/>
            <person name="Chao H."/>
            <person name="Dinh H."/>
            <person name="Han Y."/>
            <person name="Doddapaneni H.V."/>
            <person name="Worley K.C."/>
            <person name="Muzny D.M."/>
            <person name="Ioannidis P."/>
            <person name="Waterhouse R.M."/>
            <person name="Zdobnov E.M."/>
            <person name="James P.J."/>
            <person name="Bagnall N.H."/>
            <person name="Kotze A.C."/>
            <person name="Gibbs R.A."/>
            <person name="Richards S."/>
            <person name="Batterham P."/>
            <person name="Gasser R.B."/>
        </authorList>
    </citation>
    <scope>NUCLEOTIDE SEQUENCE [LARGE SCALE GENOMIC DNA]</scope>
    <source>
        <strain evidence="6 7">LS</strain>
        <tissue evidence="6">Full body</tissue>
    </source>
</reference>
<dbReference type="GO" id="GO:0005615">
    <property type="term" value="C:extracellular space"/>
    <property type="evidence" value="ECO:0007669"/>
    <property type="project" value="TreeGrafter"/>
</dbReference>
<dbReference type="InterPro" id="IPR036728">
    <property type="entry name" value="PBP_GOBP_sf"/>
</dbReference>
<gene>
    <name evidence="6" type="ORF">FF38_08725</name>
</gene>